<dbReference type="SUPFAM" id="SSF51905">
    <property type="entry name" value="FAD/NAD(P)-binding domain"/>
    <property type="match status" value="1"/>
</dbReference>
<comment type="similarity">
    <text evidence="3">Belongs to the carotenoid/retinoid oxidoreductase family. CrtP subfamily.</text>
</comment>
<protein>
    <recommendedName>
        <fullName evidence="4">4,4'-diaponeurosporene oxygenase</fullName>
    </recommendedName>
    <alternativeName>
        <fullName evidence="5">4,4'-diaponeurosporene oxidase</fullName>
    </alternativeName>
    <alternativeName>
        <fullName evidence="6">Carotenoid oxidase</fullName>
    </alternativeName>
</protein>
<keyword evidence="1" id="KW-0560">Oxidoreductase</keyword>
<comment type="catalytic activity">
    <reaction evidence="7">
        <text>all-trans-4,4'-diaponeurosporene + 2 AH2 + 2 O2 = 4,4'-diaponeurosporenal + 2 A + 3 H2O</text>
        <dbReference type="Rhea" id="RHEA:56104"/>
        <dbReference type="ChEBI" id="CHEBI:13193"/>
        <dbReference type="ChEBI" id="CHEBI:15377"/>
        <dbReference type="ChEBI" id="CHEBI:15379"/>
        <dbReference type="ChEBI" id="CHEBI:17499"/>
        <dbReference type="ChEBI" id="CHEBI:62743"/>
        <dbReference type="ChEBI" id="CHEBI:79065"/>
    </reaction>
</comment>
<dbReference type="Proteomes" id="UP000430692">
    <property type="component" value="Unassembled WGS sequence"/>
</dbReference>
<evidence type="ECO:0000256" key="6">
    <source>
        <dbReference type="ARBA" id="ARBA00042619"/>
    </source>
</evidence>
<evidence type="ECO:0000256" key="3">
    <source>
        <dbReference type="ARBA" id="ARBA00038194"/>
    </source>
</evidence>
<evidence type="ECO:0000256" key="1">
    <source>
        <dbReference type="ARBA" id="ARBA00023002"/>
    </source>
</evidence>
<evidence type="ECO:0000259" key="8">
    <source>
        <dbReference type="Pfam" id="PF01593"/>
    </source>
</evidence>
<dbReference type="InterPro" id="IPR002937">
    <property type="entry name" value="Amino_oxidase"/>
</dbReference>
<dbReference type="PANTHER" id="PTHR43734">
    <property type="entry name" value="PHYTOENE DESATURASE"/>
    <property type="match status" value="1"/>
</dbReference>
<name>A0A6I4VVZ9_9BACL</name>
<dbReference type="AlphaFoldDB" id="A0A6I4VVZ9"/>
<feature type="domain" description="Amine oxidase" evidence="8">
    <location>
        <begin position="13"/>
        <end position="416"/>
    </location>
</feature>
<reference evidence="9 10" key="1">
    <citation type="submission" date="2019-12" db="EMBL/GenBank/DDBJ databases">
        <title>Whole-genome analyses of novel actinobacteria.</title>
        <authorList>
            <person name="Sahin N."/>
            <person name="Saygin H."/>
        </authorList>
    </citation>
    <scope>NUCLEOTIDE SEQUENCE [LARGE SCALE GENOMIC DNA]</scope>
    <source>
        <strain evidence="9 10">KC615</strain>
    </source>
</reference>
<dbReference type="EMBL" id="WUUL01000017">
    <property type="protein sequence ID" value="MXQ55697.1"/>
    <property type="molecule type" value="Genomic_DNA"/>
</dbReference>
<comment type="caution">
    <text evidence="9">The sequence shown here is derived from an EMBL/GenBank/DDBJ whole genome shotgun (WGS) entry which is preliminary data.</text>
</comment>
<dbReference type="PRINTS" id="PR00469">
    <property type="entry name" value="PNDRDTASEII"/>
</dbReference>
<dbReference type="Gene3D" id="3.50.50.60">
    <property type="entry name" value="FAD/NAD(P)-binding domain"/>
    <property type="match status" value="1"/>
</dbReference>
<dbReference type="GO" id="GO:0016491">
    <property type="term" value="F:oxidoreductase activity"/>
    <property type="evidence" value="ECO:0007669"/>
    <property type="project" value="UniProtKB-KW"/>
</dbReference>
<dbReference type="Gene3D" id="3.90.660.50">
    <property type="match status" value="1"/>
</dbReference>
<dbReference type="Pfam" id="PF01593">
    <property type="entry name" value="Amino_oxidase"/>
    <property type="match status" value="1"/>
</dbReference>
<sequence length="433" mass="48000">MMNYDVAIVGGGLAGLVASIYAAQAGKKTVVLEQQKQLGGRAITKKKNGAYFDLGGRALYKGEAVEILKELDVTFEGSEPSIDAFGIWKNKLLSLPMDFMSLLTTPLLSFKGKLEVGSLLTKLRKLDTKSFDHRSVRDWVESNLMDSMVRNFVYSLLRTASYVVSPDLQAAGPVLRQLQRSMYGVYYIEKGWGSLIKQLRIKAVQSGVSFILSEKVTEVTHQDKKVKAVHCEDGTLITSENVILTTSPEISCKLVSEADQTSLQAWKDQAIPITAACLSVALRRLPKPKHQFIYGIDQPVLLSNLSRAAYLSDNGDQVVHLIKYQGTQTDTKKDEQDLERVLDLAQPGWRDELVARQYLPKIVVTHDFPHMNREVNPGPNVPEIEGLYVAGDWTTHGELLADAALASAKRAVEHIITKTSQERTPTNGYRVVV</sequence>
<comment type="pathway">
    <text evidence="2">Carotenoid biosynthesis; staphyloxanthin biosynthesis; staphyloxanthin from farnesyl diphosphate: step 3/5.</text>
</comment>
<evidence type="ECO:0000256" key="7">
    <source>
        <dbReference type="ARBA" id="ARBA00048532"/>
    </source>
</evidence>
<evidence type="ECO:0000256" key="5">
    <source>
        <dbReference type="ARBA" id="ARBA00041900"/>
    </source>
</evidence>
<evidence type="ECO:0000256" key="4">
    <source>
        <dbReference type="ARBA" id="ARBA00039159"/>
    </source>
</evidence>
<evidence type="ECO:0000313" key="10">
    <source>
        <dbReference type="Proteomes" id="UP000430692"/>
    </source>
</evidence>
<keyword evidence="10" id="KW-1185">Reference proteome</keyword>
<gene>
    <name evidence="9" type="ORF">GSM42_18610</name>
</gene>
<dbReference type="InterPro" id="IPR036188">
    <property type="entry name" value="FAD/NAD-bd_sf"/>
</dbReference>
<proteinExistence type="inferred from homology"/>
<evidence type="ECO:0000313" key="9">
    <source>
        <dbReference type="EMBL" id="MXQ55697.1"/>
    </source>
</evidence>
<accession>A0A6I4VVZ9</accession>
<evidence type="ECO:0000256" key="2">
    <source>
        <dbReference type="ARBA" id="ARBA00037901"/>
    </source>
</evidence>
<organism evidence="9 10">
    <name type="scientific">Shimazuella alba</name>
    <dbReference type="NCBI Taxonomy" id="2690964"/>
    <lineage>
        <taxon>Bacteria</taxon>
        <taxon>Bacillati</taxon>
        <taxon>Bacillota</taxon>
        <taxon>Bacilli</taxon>
        <taxon>Bacillales</taxon>
        <taxon>Thermoactinomycetaceae</taxon>
        <taxon>Shimazuella</taxon>
    </lineage>
</organism>
<dbReference type="PANTHER" id="PTHR43734:SF7">
    <property type="entry name" value="4,4'-DIAPONEUROSPORENE OXYGENASE"/>
    <property type="match status" value="1"/>
</dbReference>